<feature type="region of interest" description="Disordered" evidence="1">
    <location>
        <begin position="53"/>
        <end position="97"/>
    </location>
</feature>
<dbReference type="AlphaFoldDB" id="A0A0P0W2B4"/>
<evidence type="ECO:0000313" key="2">
    <source>
        <dbReference type="EMBL" id="BAS85803.1"/>
    </source>
</evidence>
<keyword evidence="3" id="KW-1185">Reference proteome</keyword>
<gene>
    <name evidence="2" type="ordered locus">Os03g0686000</name>
    <name evidence="2" type="ORF">OSNPB_030686000</name>
</gene>
<reference evidence="2 3" key="3">
    <citation type="journal article" date="2013" name="Rice">
        <title>Improvement of the Oryza sativa Nipponbare reference genome using next generation sequence and optical map data.</title>
        <authorList>
            <person name="Kawahara Y."/>
            <person name="de la Bastide M."/>
            <person name="Hamilton J.P."/>
            <person name="Kanamori H."/>
            <person name="McCombie W.R."/>
            <person name="Ouyang S."/>
            <person name="Schwartz D.C."/>
            <person name="Tanaka T."/>
            <person name="Wu J."/>
            <person name="Zhou S."/>
            <person name="Childs K.L."/>
            <person name="Davidson R.M."/>
            <person name="Lin H."/>
            <person name="Quesada-Ocampo L."/>
            <person name="Vaillancourt B."/>
            <person name="Sakai H."/>
            <person name="Lee S.S."/>
            <person name="Kim J."/>
            <person name="Numa H."/>
            <person name="Itoh T."/>
            <person name="Buell C.R."/>
            <person name="Matsumoto T."/>
        </authorList>
    </citation>
    <scope>NUCLEOTIDE SEQUENCE [LARGE SCALE GENOMIC DNA]</scope>
    <source>
        <strain evidence="3">cv. Nipponbare</strain>
    </source>
</reference>
<evidence type="ECO:0000256" key="1">
    <source>
        <dbReference type="SAM" id="MobiDB-lite"/>
    </source>
</evidence>
<accession>A0A0P0W2B4</accession>
<dbReference type="Proteomes" id="UP000059680">
    <property type="component" value="Chromosome 3"/>
</dbReference>
<proteinExistence type="predicted"/>
<name>A0A0P0W2B4_ORYSJ</name>
<organism evidence="2 3">
    <name type="scientific">Oryza sativa subsp. japonica</name>
    <name type="common">Rice</name>
    <dbReference type="NCBI Taxonomy" id="39947"/>
    <lineage>
        <taxon>Eukaryota</taxon>
        <taxon>Viridiplantae</taxon>
        <taxon>Streptophyta</taxon>
        <taxon>Embryophyta</taxon>
        <taxon>Tracheophyta</taxon>
        <taxon>Spermatophyta</taxon>
        <taxon>Magnoliopsida</taxon>
        <taxon>Liliopsida</taxon>
        <taxon>Poales</taxon>
        <taxon>Poaceae</taxon>
        <taxon>BOP clade</taxon>
        <taxon>Oryzoideae</taxon>
        <taxon>Oryzeae</taxon>
        <taxon>Oryzinae</taxon>
        <taxon>Oryza</taxon>
        <taxon>Oryza sativa</taxon>
    </lineage>
</organism>
<dbReference type="EMBL" id="AP014959">
    <property type="protein sequence ID" value="BAS85803.1"/>
    <property type="molecule type" value="Genomic_DNA"/>
</dbReference>
<dbReference type="PaxDb" id="39947-A0A0P0W2B4"/>
<evidence type="ECO:0000313" key="3">
    <source>
        <dbReference type="Proteomes" id="UP000059680"/>
    </source>
</evidence>
<reference evidence="2 3" key="2">
    <citation type="journal article" date="2013" name="Plant Cell Physiol.">
        <title>Rice Annotation Project Database (RAP-DB): an integrative and interactive database for rice genomics.</title>
        <authorList>
            <person name="Sakai H."/>
            <person name="Lee S.S."/>
            <person name="Tanaka T."/>
            <person name="Numa H."/>
            <person name="Kim J."/>
            <person name="Kawahara Y."/>
            <person name="Wakimoto H."/>
            <person name="Yang C.C."/>
            <person name="Iwamoto M."/>
            <person name="Abe T."/>
            <person name="Yamada Y."/>
            <person name="Muto A."/>
            <person name="Inokuchi H."/>
            <person name="Ikemura T."/>
            <person name="Matsumoto T."/>
            <person name="Sasaki T."/>
            <person name="Itoh T."/>
        </authorList>
    </citation>
    <scope>NUCLEOTIDE SEQUENCE [LARGE SCALE GENOMIC DNA]</scope>
    <source>
        <strain evidence="3">cv. Nipponbare</strain>
    </source>
</reference>
<sequence>MAPPSFHSIDIFSQWRRRTHLHPNWADLRRHSHQNHHRIDSAVAPIHLQSSLDPTASRNTACPSCQTGAALSQAPGHPAPSGNVQETKAPCDQPATAGGAQSLAFIESSCTSVGVDFIGLWAVMPR</sequence>
<reference evidence="3" key="1">
    <citation type="journal article" date="2005" name="Nature">
        <title>The map-based sequence of the rice genome.</title>
        <authorList>
            <consortium name="International rice genome sequencing project (IRGSP)"/>
            <person name="Matsumoto T."/>
            <person name="Wu J."/>
            <person name="Kanamori H."/>
            <person name="Katayose Y."/>
            <person name="Fujisawa M."/>
            <person name="Namiki N."/>
            <person name="Mizuno H."/>
            <person name="Yamamoto K."/>
            <person name="Antonio B.A."/>
            <person name="Baba T."/>
            <person name="Sakata K."/>
            <person name="Nagamura Y."/>
            <person name="Aoki H."/>
            <person name="Arikawa K."/>
            <person name="Arita K."/>
            <person name="Bito T."/>
            <person name="Chiden Y."/>
            <person name="Fujitsuka N."/>
            <person name="Fukunaka R."/>
            <person name="Hamada M."/>
            <person name="Harada C."/>
            <person name="Hayashi A."/>
            <person name="Hijishita S."/>
            <person name="Honda M."/>
            <person name="Hosokawa S."/>
            <person name="Ichikawa Y."/>
            <person name="Idonuma A."/>
            <person name="Iijima M."/>
            <person name="Ikeda M."/>
            <person name="Ikeno M."/>
            <person name="Ito K."/>
            <person name="Ito S."/>
            <person name="Ito T."/>
            <person name="Ito Y."/>
            <person name="Ito Y."/>
            <person name="Iwabuchi A."/>
            <person name="Kamiya K."/>
            <person name="Karasawa W."/>
            <person name="Kurita K."/>
            <person name="Katagiri S."/>
            <person name="Kikuta A."/>
            <person name="Kobayashi H."/>
            <person name="Kobayashi N."/>
            <person name="Machita K."/>
            <person name="Maehara T."/>
            <person name="Masukawa M."/>
            <person name="Mizubayashi T."/>
            <person name="Mukai Y."/>
            <person name="Nagasaki H."/>
            <person name="Nagata Y."/>
            <person name="Naito S."/>
            <person name="Nakashima M."/>
            <person name="Nakama Y."/>
            <person name="Nakamichi Y."/>
            <person name="Nakamura M."/>
            <person name="Meguro A."/>
            <person name="Negishi M."/>
            <person name="Ohta I."/>
            <person name="Ohta T."/>
            <person name="Okamoto M."/>
            <person name="Ono N."/>
            <person name="Saji S."/>
            <person name="Sakaguchi M."/>
            <person name="Sakai K."/>
            <person name="Shibata M."/>
            <person name="Shimokawa T."/>
            <person name="Song J."/>
            <person name="Takazaki Y."/>
            <person name="Terasawa K."/>
            <person name="Tsugane M."/>
            <person name="Tsuji K."/>
            <person name="Ueda S."/>
            <person name="Waki K."/>
            <person name="Yamagata H."/>
            <person name="Yamamoto M."/>
            <person name="Yamamoto S."/>
            <person name="Yamane H."/>
            <person name="Yoshiki S."/>
            <person name="Yoshihara R."/>
            <person name="Yukawa K."/>
            <person name="Zhong H."/>
            <person name="Yano M."/>
            <person name="Yuan Q."/>
            <person name="Ouyang S."/>
            <person name="Liu J."/>
            <person name="Jones K.M."/>
            <person name="Gansberger K."/>
            <person name="Moffat K."/>
            <person name="Hill J."/>
            <person name="Bera J."/>
            <person name="Fadrosh D."/>
            <person name="Jin S."/>
            <person name="Johri S."/>
            <person name="Kim M."/>
            <person name="Overton L."/>
            <person name="Reardon M."/>
            <person name="Tsitrin T."/>
            <person name="Vuong H."/>
            <person name="Weaver B."/>
            <person name="Ciecko A."/>
            <person name="Tallon L."/>
            <person name="Jackson J."/>
            <person name="Pai G."/>
            <person name="Aken S.V."/>
            <person name="Utterback T."/>
            <person name="Reidmuller S."/>
            <person name="Feldblyum T."/>
            <person name="Hsiao J."/>
            <person name="Zismann V."/>
            <person name="Iobst S."/>
            <person name="de Vazeille A.R."/>
            <person name="Buell C.R."/>
            <person name="Ying K."/>
            <person name="Li Y."/>
            <person name="Lu T."/>
            <person name="Huang Y."/>
            <person name="Zhao Q."/>
            <person name="Feng Q."/>
            <person name="Zhang L."/>
            <person name="Zhu J."/>
            <person name="Weng Q."/>
            <person name="Mu J."/>
            <person name="Lu Y."/>
            <person name="Fan D."/>
            <person name="Liu Y."/>
            <person name="Guan J."/>
            <person name="Zhang Y."/>
            <person name="Yu S."/>
            <person name="Liu X."/>
            <person name="Zhang Y."/>
            <person name="Hong G."/>
            <person name="Han B."/>
            <person name="Choisne N."/>
            <person name="Demange N."/>
            <person name="Orjeda G."/>
            <person name="Samain S."/>
            <person name="Cattolico L."/>
            <person name="Pelletier E."/>
            <person name="Couloux A."/>
            <person name="Segurens B."/>
            <person name="Wincker P."/>
            <person name="D'Hont A."/>
            <person name="Scarpelli C."/>
            <person name="Weissenbach J."/>
            <person name="Salanoubat M."/>
            <person name="Quetier F."/>
            <person name="Yu Y."/>
            <person name="Kim H.R."/>
            <person name="Rambo T."/>
            <person name="Currie J."/>
            <person name="Collura K."/>
            <person name="Luo M."/>
            <person name="Yang T."/>
            <person name="Ammiraju J.S.S."/>
            <person name="Engler F."/>
            <person name="Soderlund C."/>
            <person name="Wing R.A."/>
            <person name="Palmer L.E."/>
            <person name="de la Bastide M."/>
            <person name="Spiegel L."/>
            <person name="Nascimento L."/>
            <person name="Zutavern T."/>
            <person name="O'Shaughnessy A."/>
            <person name="Dike S."/>
            <person name="Dedhia N."/>
            <person name="Preston R."/>
            <person name="Balija V."/>
            <person name="McCombie W.R."/>
            <person name="Chow T."/>
            <person name="Chen H."/>
            <person name="Chung M."/>
            <person name="Chen C."/>
            <person name="Shaw J."/>
            <person name="Wu H."/>
            <person name="Hsiao K."/>
            <person name="Chao Y."/>
            <person name="Chu M."/>
            <person name="Cheng C."/>
            <person name="Hour A."/>
            <person name="Lee P."/>
            <person name="Lin S."/>
            <person name="Lin Y."/>
            <person name="Liou J."/>
            <person name="Liu S."/>
            <person name="Hsing Y."/>
            <person name="Raghuvanshi S."/>
            <person name="Mohanty A."/>
            <person name="Bharti A.K."/>
            <person name="Gaur A."/>
            <person name="Gupta V."/>
            <person name="Kumar D."/>
            <person name="Ravi V."/>
            <person name="Vij S."/>
            <person name="Kapur A."/>
            <person name="Khurana P."/>
            <person name="Khurana P."/>
            <person name="Khurana J.P."/>
            <person name="Tyagi A.K."/>
            <person name="Gaikwad K."/>
            <person name="Singh A."/>
            <person name="Dalal V."/>
            <person name="Srivastava S."/>
            <person name="Dixit A."/>
            <person name="Pal A.K."/>
            <person name="Ghazi I.A."/>
            <person name="Yadav M."/>
            <person name="Pandit A."/>
            <person name="Bhargava A."/>
            <person name="Sureshbabu K."/>
            <person name="Batra K."/>
            <person name="Sharma T.R."/>
            <person name="Mohapatra T."/>
            <person name="Singh N.K."/>
            <person name="Messing J."/>
            <person name="Nelson A.B."/>
            <person name="Fuks G."/>
            <person name="Kavchok S."/>
            <person name="Keizer G."/>
            <person name="Linton E."/>
            <person name="Llaca V."/>
            <person name="Song R."/>
            <person name="Tanyolac B."/>
            <person name="Young S."/>
            <person name="Ho-Il K."/>
            <person name="Hahn J.H."/>
            <person name="Sangsakoo G."/>
            <person name="Vanavichit A."/>
            <person name="de Mattos Luiz.A.T."/>
            <person name="Zimmer P.D."/>
            <person name="Malone G."/>
            <person name="Dellagostin O."/>
            <person name="de Oliveira A.C."/>
            <person name="Bevan M."/>
            <person name="Bancroft I."/>
            <person name="Minx P."/>
            <person name="Cordum H."/>
            <person name="Wilson R."/>
            <person name="Cheng Z."/>
            <person name="Jin W."/>
            <person name="Jiang J."/>
            <person name="Leong S.A."/>
            <person name="Iwama H."/>
            <person name="Gojobori T."/>
            <person name="Itoh T."/>
            <person name="Niimura Y."/>
            <person name="Fujii Y."/>
            <person name="Habara T."/>
            <person name="Sakai H."/>
            <person name="Sato Y."/>
            <person name="Wilson G."/>
            <person name="Kumar K."/>
            <person name="McCouch S."/>
            <person name="Juretic N."/>
            <person name="Hoen D."/>
            <person name="Wright S."/>
            <person name="Bruskiewich R."/>
            <person name="Bureau T."/>
            <person name="Miyao A."/>
            <person name="Hirochika H."/>
            <person name="Nishikawa T."/>
            <person name="Kadowaki K."/>
            <person name="Sugiura M."/>
            <person name="Burr B."/>
            <person name="Sasaki T."/>
        </authorList>
    </citation>
    <scope>NUCLEOTIDE SEQUENCE [LARGE SCALE GENOMIC DNA]</scope>
    <source>
        <strain evidence="3">cv. Nipponbare</strain>
    </source>
</reference>
<dbReference type="InParanoid" id="A0A0P0W2B4"/>
<protein>
    <submittedName>
        <fullName evidence="2">Os03g0686000 protein</fullName>
    </submittedName>
</protein>
<feature type="compositionally biased region" description="Polar residues" evidence="1">
    <location>
        <begin position="53"/>
        <end position="70"/>
    </location>
</feature>